<dbReference type="EMBL" id="JBEAFC010000002">
    <property type="protein sequence ID" value="KAL1567086.1"/>
    <property type="molecule type" value="Genomic_DNA"/>
</dbReference>
<evidence type="ECO:0000313" key="20">
    <source>
        <dbReference type="Proteomes" id="UP001567538"/>
    </source>
</evidence>
<keyword evidence="7 13" id="KW-0418">Kinase</keyword>
<dbReference type="InterPro" id="IPR001480">
    <property type="entry name" value="Bulb-type_lectin_dom"/>
</dbReference>
<dbReference type="Proteomes" id="UP001567538">
    <property type="component" value="Unassembled WGS sequence"/>
</dbReference>
<dbReference type="FunFam" id="1.10.510.10:FF:000060">
    <property type="entry name" value="G-type lectin S-receptor-like serine/threonine-protein kinase"/>
    <property type="match status" value="1"/>
</dbReference>
<dbReference type="FunFam" id="3.30.200.20:FF:000195">
    <property type="entry name" value="G-type lectin S-receptor-like serine/threonine-protein kinase"/>
    <property type="match status" value="1"/>
</dbReference>
<evidence type="ECO:0000256" key="7">
    <source>
        <dbReference type="ARBA" id="ARBA00022777"/>
    </source>
</evidence>
<keyword evidence="3 13" id="KW-0723">Serine/threonine-protein kinase</keyword>
<keyword evidence="9" id="KW-1015">Disulfide bond</keyword>
<keyword evidence="2" id="KW-1003">Cell membrane</keyword>
<evidence type="ECO:0000256" key="13">
    <source>
        <dbReference type="PIRNR" id="PIRNR000641"/>
    </source>
</evidence>
<dbReference type="InterPro" id="IPR008271">
    <property type="entry name" value="Ser/Thr_kinase_AS"/>
</dbReference>
<evidence type="ECO:0000256" key="15">
    <source>
        <dbReference type="SAM" id="SignalP"/>
    </source>
</evidence>
<gene>
    <name evidence="19" type="ORF">AAHA92_02606</name>
</gene>
<evidence type="ECO:0000256" key="11">
    <source>
        <dbReference type="ARBA" id="ARBA00047899"/>
    </source>
</evidence>
<evidence type="ECO:0000256" key="6">
    <source>
        <dbReference type="ARBA" id="ARBA00022741"/>
    </source>
</evidence>
<dbReference type="GO" id="GO:0005524">
    <property type="term" value="F:ATP binding"/>
    <property type="evidence" value="ECO:0007669"/>
    <property type="project" value="UniProtKB-KW"/>
</dbReference>
<dbReference type="InterPro" id="IPR036426">
    <property type="entry name" value="Bulb-type_lectin_dom_sf"/>
</dbReference>
<keyword evidence="14" id="KW-1133">Transmembrane helix</keyword>
<evidence type="ECO:0000259" key="18">
    <source>
        <dbReference type="PROSITE" id="PS50948"/>
    </source>
</evidence>
<dbReference type="SUPFAM" id="SSF51110">
    <property type="entry name" value="alpha-D-mannose-specific plant lectins"/>
    <property type="match status" value="1"/>
</dbReference>
<feature type="domain" description="Protein kinase" evidence="16">
    <location>
        <begin position="497"/>
        <end position="748"/>
    </location>
</feature>
<dbReference type="EC" id="2.7.11.1" evidence="13"/>
<dbReference type="PROSITE" id="PS50948">
    <property type="entry name" value="PAN"/>
    <property type="match status" value="1"/>
</dbReference>
<dbReference type="InterPro" id="IPR001245">
    <property type="entry name" value="Ser-Thr/Tyr_kinase_cat_dom"/>
</dbReference>
<dbReference type="PROSITE" id="PS50011">
    <property type="entry name" value="PROTEIN_KINASE_DOM"/>
    <property type="match status" value="1"/>
</dbReference>
<evidence type="ECO:0000259" key="16">
    <source>
        <dbReference type="PROSITE" id="PS50011"/>
    </source>
</evidence>
<feature type="chain" id="PRO_5044780240" description="Receptor-like serine/threonine-protein kinase" evidence="15">
    <location>
        <begin position="24"/>
        <end position="815"/>
    </location>
</feature>
<evidence type="ECO:0000256" key="1">
    <source>
        <dbReference type="ARBA" id="ARBA00004251"/>
    </source>
</evidence>
<sequence>MAQLLFRAILLCYLLHLLKQAYGADNTLHQNQTLRIGENLVSENEVYVLGFFQPGKSRNVFLGIWYKATPDAVVWVANRDNPIIDSEELALAISVNGCLAVTKGGSLIIWSATPSTVATSCTLARLLDSGNLVVVDEMREEENYLWQSSDFPTDTLLPDMKMVDDMEAGVVRNLTSWRNADDPSPGEFVMRIENKGVPEIVILRGTSKWFRTGNWNGLHFNGIPRYVNAVSAEPGLVFRDERLISMSRPYKSSIVIRATLGISGSVQQYTMNAKRDRWNVVDSFPRDQCDGYGHCGPNAVCKVERAKKCECFKGFISRFPHDWEVQDWAGGCRRLVALDCEGEHGFLEVRRVKYPDMLKFWLNSSMSLHECRAQCLKNCSCNAYANPYVTNGGRGCVLWFGDLVDTRGLSTANNLQNIYIRLPLQELDFSTDLEKEDKNLPIKLIWISLAVGVLVASFINGGVLYLTRRRRRVKAKDGDIDVPTIKMADIVEATNNFSSENMLGSGGFGPVYKGQLSTGLLIAVKRLSRTSEQGVEEFKNEIKLIAKLQHRNLVRLVGRCIEGEEMVLIYEYLQNKSLDYFISDENRRMLLTWPKRFDIIMGIAKGLLYLQHDSRLKIIHRDLKTANILLDKNLNPKISDFGLARAFEEDESIVRTKRIVGTYGYMAPEYTTDGKFSVKSDIFSFGVILLEIVSGKKNRGYEQDYHNHNLLGHAWLLWEDDKIMEVMDECLKETCDESQVKRCIHVGLLCVQKLAEDRPIMPSVVLMLATDGAILPDPKEPGFFLETSFRQAQDSAPPRIELENATITITDLEAR</sequence>
<feature type="transmembrane region" description="Helical" evidence="14">
    <location>
        <begin position="444"/>
        <end position="466"/>
    </location>
</feature>
<organism evidence="19 20">
    <name type="scientific">Salvia divinorum</name>
    <name type="common">Maria pastora</name>
    <name type="synonym">Diviner's sage</name>
    <dbReference type="NCBI Taxonomy" id="28513"/>
    <lineage>
        <taxon>Eukaryota</taxon>
        <taxon>Viridiplantae</taxon>
        <taxon>Streptophyta</taxon>
        <taxon>Embryophyta</taxon>
        <taxon>Tracheophyta</taxon>
        <taxon>Spermatophyta</taxon>
        <taxon>Magnoliopsida</taxon>
        <taxon>eudicotyledons</taxon>
        <taxon>Gunneridae</taxon>
        <taxon>Pentapetalae</taxon>
        <taxon>asterids</taxon>
        <taxon>lamiids</taxon>
        <taxon>Lamiales</taxon>
        <taxon>Lamiaceae</taxon>
        <taxon>Nepetoideae</taxon>
        <taxon>Mentheae</taxon>
        <taxon>Salviinae</taxon>
        <taxon>Salvia</taxon>
        <taxon>Salvia subgen. Calosphace</taxon>
    </lineage>
</organism>
<evidence type="ECO:0000256" key="9">
    <source>
        <dbReference type="ARBA" id="ARBA00023157"/>
    </source>
</evidence>
<dbReference type="PANTHER" id="PTHR27002">
    <property type="entry name" value="RECEPTOR-LIKE SERINE/THREONINE-PROTEIN KINASE SD1-8"/>
    <property type="match status" value="1"/>
</dbReference>
<evidence type="ECO:0000256" key="2">
    <source>
        <dbReference type="ARBA" id="ARBA00022475"/>
    </source>
</evidence>
<feature type="domain" description="Bulb-type lectin" evidence="17">
    <location>
        <begin position="25"/>
        <end position="147"/>
    </location>
</feature>
<dbReference type="CDD" id="cd01098">
    <property type="entry name" value="PAN_AP_plant"/>
    <property type="match status" value="1"/>
</dbReference>
<name>A0ABD1III6_SALDI</name>
<dbReference type="InterPro" id="IPR000719">
    <property type="entry name" value="Prot_kinase_dom"/>
</dbReference>
<feature type="signal peptide" evidence="15">
    <location>
        <begin position="1"/>
        <end position="23"/>
    </location>
</feature>
<dbReference type="CDD" id="cd00028">
    <property type="entry name" value="B_lectin"/>
    <property type="match status" value="1"/>
</dbReference>
<evidence type="ECO:0000256" key="12">
    <source>
        <dbReference type="ARBA" id="ARBA00048679"/>
    </source>
</evidence>
<comment type="catalytic activity">
    <reaction evidence="11 13">
        <text>L-threonyl-[protein] + ATP = O-phospho-L-threonyl-[protein] + ADP + H(+)</text>
        <dbReference type="Rhea" id="RHEA:46608"/>
        <dbReference type="Rhea" id="RHEA-COMP:11060"/>
        <dbReference type="Rhea" id="RHEA-COMP:11605"/>
        <dbReference type="ChEBI" id="CHEBI:15378"/>
        <dbReference type="ChEBI" id="CHEBI:30013"/>
        <dbReference type="ChEBI" id="CHEBI:30616"/>
        <dbReference type="ChEBI" id="CHEBI:61977"/>
        <dbReference type="ChEBI" id="CHEBI:456216"/>
        <dbReference type="EC" id="2.7.11.1"/>
    </reaction>
</comment>
<accession>A0ABD1III6</accession>
<dbReference type="SUPFAM" id="SSF56112">
    <property type="entry name" value="Protein kinase-like (PK-like)"/>
    <property type="match status" value="1"/>
</dbReference>
<evidence type="ECO:0000256" key="8">
    <source>
        <dbReference type="ARBA" id="ARBA00022840"/>
    </source>
</evidence>
<dbReference type="AlphaFoldDB" id="A0ABD1III6"/>
<dbReference type="Pfam" id="PF00954">
    <property type="entry name" value="S_locus_glycop"/>
    <property type="match status" value="1"/>
</dbReference>
<comment type="catalytic activity">
    <reaction evidence="12 13">
        <text>L-seryl-[protein] + ATP = O-phospho-L-seryl-[protein] + ADP + H(+)</text>
        <dbReference type="Rhea" id="RHEA:17989"/>
        <dbReference type="Rhea" id="RHEA-COMP:9863"/>
        <dbReference type="Rhea" id="RHEA-COMP:11604"/>
        <dbReference type="ChEBI" id="CHEBI:15378"/>
        <dbReference type="ChEBI" id="CHEBI:29999"/>
        <dbReference type="ChEBI" id="CHEBI:30616"/>
        <dbReference type="ChEBI" id="CHEBI:83421"/>
        <dbReference type="ChEBI" id="CHEBI:456216"/>
        <dbReference type="EC" id="2.7.11.1"/>
    </reaction>
</comment>
<feature type="domain" description="Apple" evidence="18">
    <location>
        <begin position="340"/>
        <end position="423"/>
    </location>
</feature>
<evidence type="ECO:0000313" key="19">
    <source>
        <dbReference type="EMBL" id="KAL1567086.1"/>
    </source>
</evidence>
<dbReference type="PANTHER" id="PTHR27002:SF214">
    <property type="entry name" value="RECEPTOR-LIKE SERINE_THREONINE-PROTEIN KINASE"/>
    <property type="match status" value="1"/>
</dbReference>
<dbReference type="Gene3D" id="1.10.510.10">
    <property type="entry name" value="Transferase(Phosphotransferase) domain 1"/>
    <property type="match status" value="1"/>
</dbReference>
<evidence type="ECO:0000259" key="17">
    <source>
        <dbReference type="PROSITE" id="PS50927"/>
    </source>
</evidence>
<dbReference type="InterPro" id="IPR000858">
    <property type="entry name" value="S_locus_glycoprot_dom"/>
</dbReference>
<comment type="caution">
    <text evidence="19">The sequence shown here is derived from an EMBL/GenBank/DDBJ whole genome shotgun (WGS) entry which is preliminary data.</text>
</comment>
<dbReference type="CDD" id="cd14066">
    <property type="entry name" value="STKc_IRAK"/>
    <property type="match status" value="1"/>
</dbReference>
<dbReference type="InterPro" id="IPR024171">
    <property type="entry name" value="SRK-like_kinase"/>
</dbReference>
<keyword evidence="8 13" id="KW-0067">ATP-binding</keyword>
<evidence type="ECO:0000256" key="5">
    <source>
        <dbReference type="ARBA" id="ARBA00022729"/>
    </source>
</evidence>
<keyword evidence="20" id="KW-1185">Reference proteome</keyword>
<dbReference type="Gene3D" id="2.90.10.10">
    <property type="entry name" value="Bulb-type lectin domain"/>
    <property type="match status" value="1"/>
</dbReference>
<keyword evidence="14" id="KW-0472">Membrane</keyword>
<dbReference type="SMART" id="SM00473">
    <property type="entry name" value="PAN_AP"/>
    <property type="match status" value="1"/>
</dbReference>
<reference evidence="19 20" key="1">
    <citation type="submission" date="2024-06" db="EMBL/GenBank/DDBJ databases">
        <title>A chromosome level genome sequence of Diviner's sage (Salvia divinorum).</title>
        <authorList>
            <person name="Ford S.A."/>
            <person name="Ro D.-K."/>
            <person name="Ness R.W."/>
            <person name="Phillips M.A."/>
        </authorList>
    </citation>
    <scope>NUCLEOTIDE SEQUENCE [LARGE SCALE GENOMIC DNA]</scope>
    <source>
        <strain evidence="19">SAF-2024a</strain>
        <tissue evidence="19">Leaf</tissue>
    </source>
</reference>
<dbReference type="Pfam" id="PF08276">
    <property type="entry name" value="PAN_2"/>
    <property type="match status" value="1"/>
</dbReference>
<evidence type="ECO:0000256" key="10">
    <source>
        <dbReference type="ARBA" id="ARBA00023180"/>
    </source>
</evidence>
<dbReference type="Pfam" id="PF01453">
    <property type="entry name" value="B_lectin"/>
    <property type="match status" value="1"/>
</dbReference>
<dbReference type="InterPro" id="IPR003609">
    <property type="entry name" value="Pan_app"/>
</dbReference>
<dbReference type="InterPro" id="IPR011009">
    <property type="entry name" value="Kinase-like_dom_sf"/>
</dbReference>
<dbReference type="PROSITE" id="PS00108">
    <property type="entry name" value="PROTEIN_KINASE_ST"/>
    <property type="match status" value="1"/>
</dbReference>
<keyword evidence="14" id="KW-0812">Transmembrane</keyword>
<dbReference type="Gene3D" id="3.30.200.20">
    <property type="entry name" value="Phosphorylase Kinase, domain 1"/>
    <property type="match status" value="1"/>
</dbReference>
<evidence type="ECO:0000256" key="14">
    <source>
        <dbReference type="SAM" id="Phobius"/>
    </source>
</evidence>
<keyword evidence="10" id="KW-0325">Glycoprotein</keyword>
<protein>
    <recommendedName>
        <fullName evidence="13">Receptor-like serine/threonine-protein kinase</fullName>
        <ecNumber evidence="13">2.7.11.1</ecNumber>
    </recommendedName>
</protein>
<keyword evidence="4 13" id="KW-0808">Transferase</keyword>
<proteinExistence type="inferred from homology"/>
<evidence type="ECO:0000256" key="4">
    <source>
        <dbReference type="ARBA" id="ARBA00022679"/>
    </source>
</evidence>
<dbReference type="PROSITE" id="PS50927">
    <property type="entry name" value="BULB_LECTIN"/>
    <property type="match status" value="1"/>
</dbReference>
<dbReference type="SMART" id="SM00220">
    <property type="entry name" value="S_TKc"/>
    <property type="match status" value="1"/>
</dbReference>
<evidence type="ECO:0000256" key="3">
    <source>
        <dbReference type="ARBA" id="ARBA00022527"/>
    </source>
</evidence>
<keyword evidence="6 13" id="KW-0547">Nucleotide-binding</keyword>
<dbReference type="PIRSF" id="PIRSF000641">
    <property type="entry name" value="SRK"/>
    <property type="match status" value="1"/>
</dbReference>
<keyword evidence="5 15" id="KW-0732">Signal</keyword>
<dbReference type="Pfam" id="PF07714">
    <property type="entry name" value="PK_Tyr_Ser-Thr"/>
    <property type="match status" value="1"/>
</dbReference>
<comment type="subcellular location">
    <subcellularLocation>
        <location evidence="1">Cell membrane</location>
        <topology evidence="1">Single-pass type I membrane protein</topology>
    </subcellularLocation>
</comment>
<dbReference type="SMART" id="SM00108">
    <property type="entry name" value="B_lectin"/>
    <property type="match status" value="1"/>
</dbReference>
<comment type="similarity">
    <text evidence="13">Belongs to the protein kinase superfamily. Ser/Thr protein kinase family.</text>
</comment>
<dbReference type="GO" id="GO:0004674">
    <property type="term" value="F:protein serine/threonine kinase activity"/>
    <property type="evidence" value="ECO:0007669"/>
    <property type="project" value="UniProtKB-KW"/>
</dbReference>
<dbReference type="GO" id="GO:0005886">
    <property type="term" value="C:plasma membrane"/>
    <property type="evidence" value="ECO:0007669"/>
    <property type="project" value="UniProtKB-SubCell"/>
</dbReference>